<dbReference type="PROSITE" id="PS51257">
    <property type="entry name" value="PROKAR_LIPOPROTEIN"/>
    <property type="match status" value="1"/>
</dbReference>
<sequence>MLRRAVAFVSWLLAACWCCVGVCFCCPGCRSFSVFFGSSVAASSRGFFSSGWPSGSACFVWCGVVIRCSCVFVGSWFSACFSALSFFASSVVVPGLARVPGLGCCLGPGWVPGRRGVPALLLLLDATRGRR</sequence>
<reference evidence="2" key="1">
    <citation type="submission" date="2018-01" db="EMBL/GenBank/DDBJ databases">
        <title>An insight into the sialome of Amazonian anophelines.</title>
        <authorList>
            <person name="Ribeiro J.M."/>
            <person name="Scarpassa V."/>
            <person name="Calvo E."/>
        </authorList>
    </citation>
    <scope>NUCLEOTIDE SEQUENCE</scope>
</reference>
<protein>
    <recommendedName>
        <fullName evidence="3">Secreted protein</fullName>
    </recommendedName>
</protein>
<dbReference type="AlphaFoldDB" id="A0A2M4DPY7"/>
<accession>A0A2M4DPY7</accession>
<organism evidence="2">
    <name type="scientific">Anopheles darlingi</name>
    <name type="common">Mosquito</name>
    <dbReference type="NCBI Taxonomy" id="43151"/>
    <lineage>
        <taxon>Eukaryota</taxon>
        <taxon>Metazoa</taxon>
        <taxon>Ecdysozoa</taxon>
        <taxon>Arthropoda</taxon>
        <taxon>Hexapoda</taxon>
        <taxon>Insecta</taxon>
        <taxon>Pterygota</taxon>
        <taxon>Neoptera</taxon>
        <taxon>Endopterygota</taxon>
        <taxon>Diptera</taxon>
        <taxon>Nematocera</taxon>
        <taxon>Culicoidea</taxon>
        <taxon>Culicidae</taxon>
        <taxon>Anophelinae</taxon>
        <taxon>Anopheles</taxon>
    </lineage>
</organism>
<keyword evidence="1" id="KW-0732">Signal</keyword>
<evidence type="ECO:0000313" key="2">
    <source>
        <dbReference type="EMBL" id="MBW79585.1"/>
    </source>
</evidence>
<dbReference type="EMBL" id="GGFL01015407">
    <property type="protein sequence ID" value="MBW79585.1"/>
    <property type="molecule type" value="Transcribed_RNA"/>
</dbReference>
<evidence type="ECO:0008006" key="3">
    <source>
        <dbReference type="Google" id="ProtNLM"/>
    </source>
</evidence>
<proteinExistence type="predicted"/>
<name>A0A2M4DPY7_ANODA</name>
<feature type="chain" id="PRO_5014831227" description="Secreted protein" evidence="1">
    <location>
        <begin position="22"/>
        <end position="131"/>
    </location>
</feature>
<feature type="signal peptide" evidence="1">
    <location>
        <begin position="1"/>
        <end position="21"/>
    </location>
</feature>
<evidence type="ECO:0000256" key="1">
    <source>
        <dbReference type="SAM" id="SignalP"/>
    </source>
</evidence>